<name>A0A1U9KHW6_ACEAC</name>
<keyword evidence="2" id="KW-1185">Reference proteome</keyword>
<dbReference type="KEGG" id="aace:A0U92_11940"/>
<reference evidence="1 2" key="1">
    <citation type="submission" date="2016-03" db="EMBL/GenBank/DDBJ databases">
        <title>Acetic acid bacteria sequencing.</title>
        <authorList>
            <person name="Brandt J."/>
            <person name="Jakob F."/>
            <person name="Vogel R.F."/>
        </authorList>
    </citation>
    <scope>NUCLEOTIDE SEQUENCE [LARGE SCALE GENOMIC DNA]</scope>
    <source>
        <strain evidence="1 2">TMW2.1153</strain>
    </source>
</reference>
<sequence length="83" mass="9047">MKQRDNLSKRLFHRGLIKILSNSVYVALSTTADMFTRHAAMFAIRVIDGPPDGSQKPAVRTDGAQFAAMCYDNGAAGKAALKY</sequence>
<proteinExistence type="predicted"/>
<accession>A0A1U9KHW6</accession>
<organism evidence="1 2">
    <name type="scientific">Acetobacter aceti</name>
    <dbReference type="NCBI Taxonomy" id="435"/>
    <lineage>
        <taxon>Bacteria</taxon>
        <taxon>Pseudomonadati</taxon>
        <taxon>Pseudomonadota</taxon>
        <taxon>Alphaproteobacteria</taxon>
        <taxon>Acetobacterales</taxon>
        <taxon>Acetobacteraceae</taxon>
        <taxon>Acetobacter</taxon>
        <taxon>Acetobacter subgen. Acetobacter</taxon>
    </lineage>
</organism>
<evidence type="ECO:0000313" key="2">
    <source>
        <dbReference type="Proteomes" id="UP000188937"/>
    </source>
</evidence>
<dbReference type="AlphaFoldDB" id="A0A1U9KHW6"/>
<dbReference type="Proteomes" id="UP000188937">
    <property type="component" value="Chromosome"/>
</dbReference>
<dbReference type="EMBL" id="CP014692">
    <property type="protein sequence ID" value="AQS85380.1"/>
    <property type="molecule type" value="Genomic_DNA"/>
</dbReference>
<evidence type="ECO:0000313" key="1">
    <source>
        <dbReference type="EMBL" id="AQS85380.1"/>
    </source>
</evidence>
<protein>
    <submittedName>
        <fullName evidence="1">Uncharacterized protein</fullName>
    </submittedName>
</protein>
<gene>
    <name evidence="1" type="ORF">A0U92_11940</name>
</gene>